<feature type="compositionally biased region" description="Polar residues" evidence="1">
    <location>
        <begin position="25"/>
        <end position="34"/>
    </location>
</feature>
<organism evidence="3 4">
    <name type="scientific">Helicobacter didelphidarum</name>
    <dbReference type="NCBI Taxonomy" id="2040648"/>
    <lineage>
        <taxon>Bacteria</taxon>
        <taxon>Pseudomonadati</taxon>
        <taxon>Campylobacterota</taxon>
        <taxon>Epsilonproteobacteria</taxon>
        <taxon>Campylobacterales</taxon>
        <taxon>Helicobacteraceae</taxon>
        <taxon>Helicobacter</taxon>
    </lineage>
</organism>
<dbReference type="AlphaFoldDB" id="A0A3D8IA44"/>
<protein>
    <submittedName>
        <fullName evidence="3">Uncharacterized protein</fullName>
    </submittedName>
</protein>
<evidence type="ECO:0000256" key="1">
    <source>
        <dbReference type="SAM" id="MobiDB-lite"/>
    </source>
</evidence>
<reference evidence="3 4" key="1">
    <citation type="submission" date="2018-04" db="EMBL/GenBank/DDBJ databases">
        <title>Novel Campyloabacter and Helicobacter Species and Strains.</title>
        <authorList>
            <person name="Mannion A.J."/>
            <person name="Shen Z."/>
            <person name="Fox J.G."/>
        </authorList>
    </citation>
    <scope>NUCLEOTIDE SEQUENCE [LARGE SCALE GENOMIC DNA]</scope>
    <source>
        <strain evidence="3 4">MIT 17-337</strain>
    </source>
</reference>
<dbReference type="RefSeq" id="WP_115543868.1">
    <property type="nucleotide sequence ID" value="NZ_NXLQ01000056.1"/>
</dbReference>
<proteinExistence type="predicted"/>
<keyword evidence="2" id="KW-0472">Membrane</keyword>
<evidence type="ECO:0000256" key="2">
    <source>
        <dbReference type="SAM" id="Phobius"/>
    </source>
</evidence>
<gene>
    <name evidence="3" type="ORF">CQA53_10210</name>
</gene>
<feature type="transmembrane region" description="Helical" evidence="2">
    <location>
        <begin position="61"/>
        <end position="85"/>
    </location>
</feature>
<sequence length="248" mass="29063">MNENKQELESKDIKSSTNPKETKQDSNNTESINQDSKKLDSNDDEIVWELRYKNDTFLIKIWILLLWGYRIFVLCGFIWIAYIIIDKLNNIFGKSALNVLLSGIIICLILFATIGYFISILRTLNTKRIYAIKKKLIIERFLGKNITFELESCYFCDFSNALISIYADSTTISKIGEELYNAYSYLDPLRSNNIQELYALTKFMMENYLSKINETSYQSFKSRHHKINPKLEIDFDKIDSLRKEAKND</sequence>
<evidence type="ECO:0000313" key="3">
    <source>
        <dbReference type="EMBL" id="RDU61391.1"/>
    </source>
</evidence>
<name>A0A3D8IA44_9HELI</name>
<feature type="compositionally biased region" description="Basic and acidic residues" evidence="1">
    <location>
        <begin position="1"/>
        <end position="24"/>
    </location>
</feature>
<dbReference type="OrthoDB" id="5328201at2"/>
<accession>A0A3D8IA44</accession>
<keyword evidence="2" id="KW-0812">Transmembrane</keyword>
<feature type="transmembrane region" description="Helical" evidence="2">
    <location>
        <begin position="97"/>
        <end position="118"/>
    </location>
</feature>
<comment type="caution">
    <text evidence="3">The sequence shown here is derived from an EMBL/GenBank/DDBJ whole genome shotgun (WGS) entry which is preliminary data.</text>
</comment>
<dbReference type="EMBL" id="NXLQ01000056">
    <property type="protein sequence ID" value="RDU61391.1"/>
    <property type="molecule type" value="Genomic_DNA"/>
</dbReference>
<dbReference type="Proteomes" id="UP000256379">
    <property type="component" value="Unassembled WGS sequence"/>
</dbReference>
<feature type="region of interest" description="Disordered" evidence="1">
    <location>
        <begin position="1"/>
        <end position="37"/>
    </location>
</feature>
<keyword evidence="4" id="KW-1185">Reference proteome</keyword>
<keyword evidence="2" id="KW-1133">Transmembrane helix</keyword>
<evidence type="ECO:0000313" key="4">
    <source>
        <dbReference type="Proteomes" id="UP000256379"/>
    </source>
</evidence>